<evidence type="ECO:0000313" key="3">
    <source>
        <dbReference type="Proteomes" id="UP000031524"/>
    </source>
</evidence>
<feature type="transmembrane region" description="Helical" evidence="1">
    <location>
        <begin position="119"/>
        <end position="139"/>
    </location>
</feature>
<evidence type="ECO:0008006" key="4">
    <source>
        <dbReference type="Google" id="ProtNLM"/>
    </source>
</evidence>
<dbReference type="AlphaFoldDB" id="A0A0B5D5L1"/>
<keyword evidence="1" id="KW-0472">Membrane</keyword>
<accession>A0A0B5D5L1</accession>
<sequence length="155" mass="15933">MQRTPIAGLVAAGGFVAAVTAILTWRFYGSMSTIPVTVSVTLWTMAAVCVLLAWRVRDRKENSGIGQDRSQLSPVTAAQFLVIGKASAWTGALIGGAYLGMASFILPRADTLIAAADDLPGVLASAFGGLVLAGAGVYLERHCETPPPAEGEAAG</sequence>
<keyword evidence="3" id="KW-1185">Reference proteome</keyword>
<dbReference type="RefSeq" id="WP_040086783.1">
    <property type="nucleotide sequence ID" value="NZ_BCSU01000001.1"/>
</dbReference>
<feature type="transmembrane region" description="Helical" evidence="1">
    <location>
        <begin position="7"/>
        <end position="28"/>
    </location>
</feature>
<feature type="transmembrane region" description="Helical" evidence="1">
    <location>
        <begin position="75"/>
        <end position="99"/>
    </location>
</feature>
<keyword evidence="1" id="KW-0812">Transmembrane</keyword>
<dbReference type="OrthoDB" id="4426699at2"/>
<keyword evidence="1" id="KW-1133">Transmembrane helix</keyword>
<dbReference type="InterPro" id="IPR021517">
    <property type="entry name" value="DUF3180"/>
</dbReference>
<dbReference type="Proteomes" id="UP000031524">
    <property type="component" value="Chromosome"/>
</dbReference>
<dbReference type="EMBL" id="CP005286">
    <property type="protein sequence ID" value="AJE34096.1"/>
    <property type="molecule type" value="Genomic_DNA"/>
</dbReference>
<name>A0A0B5D5L1_9CORY</name>
<protein>
    <recommendedName>
        <fullName evidence="4">Secreted protein</fullName>
    </recommendedName>
</protein>
<dbReference type="Pfam" id="PF11377">
    <property type="entry name" value="DUF3180"/>
    <property type="match status" value="1"/>
</dbReference>
<gene>
    <name evidence="2" type="ORF">B842_11245</name>
</gene>
<feature type="transmembrane region" description="Helical" evidence="1">
    <location>
        <begin position="34"/>
        <end position="54"/>
    </location>
</feature>
<evidence type="ECO:0000256" key="1">
    <source>
        <dbReference type="SAM" id="Phobius"/>
    </source>
</evidence>
<dbReference type="HOGENOM" id="CLU_123281_2_0_11"/>
<dbReference type="KEGG" id="chm:B842_11245"/>
<organism evidence="2 3">
    <name type="scientific">Corynebacterium humireducens NBRC 106098 = DSM 45392</name>
    <dbReference type="NCBI Taxonomy" id="1223515"/>
    <lineage>
        <taxon>Bacteria</taxon>
        <taxon>Bacillati</taxon>
        <taxon>Actinomycetota</taxon>
        <taxon>Actinomycetes</taxon>
        <taxon>Mycobacteriales</taxon>
        <taxon>Corynebacteriaceae</taxon>
        <taxon>Corynebacterium</taxon>
    </lineage>
</organism>
<reference evidence="2 3" key="1">
    <citation type="submission" date="2013-04" db="EMBL/GenBank/DDBJ databases">
        <title>Complete genome sequence of Corynebacterium humireducens DSM 45392(T), isolated from a wastewater-fed microbial fuel cell.</title>
        <authorList>
            <person name="Ruckert C."/>
            <person name="Albersmeier A."/>
            <person name="Kalinowski J."/>
        </authorList>
    </citation>
    <scope>NUCLEOTIDE SEQUENCE [LARGE SCALE GENOMIC DNA]</scope>
    <source>
        <strain evidence="3">MFC-5</strain>
    </source>
</reference>
<dbReference type="STRING" id="1223515.B842_11245"/>
<evidence type="ECO:0000313" key="2">
    <source>
        <dbReference type="EMBL" id="AJE34096.1"/>
    </source>
</evidence>
<proteinExistence type="predicted"/>